<comment type="caution">
    <text evidence="1">The sequence shown here is derived from an EMBL/GenBank/DDBJ whole genome shotgun (WGS) entry which is preliminary data.</text>
</comment>
<sequence>MSLCCALTGLKYWLIFTQDVALGWYVAALSGLRKNVYTYKPIRKTRITATHIILEFKYTESFSTQAMIQSIGYDWNLKCSLKEKLFSKKVETFIILSKTPSKANLEQFGYQPTDKPGVYKTDHEGWSLITVISLNDLDDKPHNAYFKIFASKKREKKKALMSLFAMGLNKLPHKLLRLYQGLINIWYGKIKGEQMNIEMTPESVMKVGKIWGDAFLSTLTTEERLNLVQDVPVHERIKLVQDVPVHERIKLVQDVPVHERIKLVQDVPAHERIKLVQDLPVHERIKDIPLSELEAIIEFMKKKEVA</sequence>
<proteinExistence type="predicted"/>
<dbReference type="Proteomes" id="UP000189670">
    <property type="component" value="Unassembled WGS sequence"/>
</dbReference>
<reference evidence="2" key="1">
    <citation type="submission" date="2012-11" db="EMBL/GenBank/DDBJ databases">
        <authorList>
            <person name="Lucero-Rivera Y.E."/>
            <person name="Tovar-Ramirez D."/>
        </authorList>
    </citation>
    <scope>NUCLEOTIDE SEQUENCE [LARGE SCALE GENOMIC DNA]</scope>
    <source>
        <strain evidence="2">Araruama</strain>
    </source>
</reference>
<protein>
    <submittedName>
        <fullName evidence="1">Uncharacterized protein</fullName>
    </submittedName>
</protein>
<organism evidence="1 2">
    <name type="scientific">Candidatus Magnetoglobus multicellularis str. Araruama</name>
    <dbReference type="NCBI Taxonomy" id="890399"/>
    <lineage>
        <taxon>Bacteria</taxon>
        <taxon>Pseudomonadati</taxon>
        <taxon>Thermodesulfobacteriota</taxon>
        <taxon>Desulfobacteria</taxon>
        <taxon>Desulfobacterales</taxon>
        <taxon>Desulfobacteraceae</taxon>
        <taxon>Candidatus Magnetoglobus</taxon>
    </lineage>
</organism>
<dbReference type="EMBL" id="ATBP01000292">
    <property type="protein sequence ID" value="ETR71277.1"/>
    <property type="molecule type" value="Genomic_DNA"/>
</dbReference>
<accession>A0A1V1P8R2</accession>
<evidence type="ECO:0000313" key="2">
    <source>
        <dbReference type="Proteomes" id="UP000189670"/>
    </source>
</evidence>
<dbReference type="AlphaFoldDB" id="A0A1V1P8R2"/>
<gene>
    <name evidence="1" type="ORF">OMM_02610</name>
</gene>
<evidence type="ECO:0000313" key="1">
    <source>
        <dbReference type="EMBL" id="ETR71277.1"/>
    </source>
</evidence>
<name>A0A1V1P8R2_9BACT</name>